<accession>A0A0Q1CFS7</accession>
<comment type="caution">
    <text evidence="1">The sequence shown here is derived from an EMBL/GenBank/DDBJ whole genome shotgun (WGS) entry which is preliminary data.</text>
</comment>
<proteinExistence type="predicted"/>
<dbReference type="STRING" id="1563157.AQS70_10070"/>
<reference evidence="1 2" key="1">
    <citation type="submission" date="2015-10" db="EMBL/GenBank/DDBJ databases">
        <title>Pseudomonas helleri sp. nov. and Pseudomonas weihenstephanensis sp. nov., isolated from raw cows milk.</title>
        <authorList>
            <person name="Von Neubeck M."/>
            <person name="Huptas C."/>
            <person name="Wenning M."/>
            <person name="Scherer S."/>
        </authorList>
    </citation>
    <scope>NUCLEOTIDE SEQUENCE [LARGE SCALE GENOMIC DNA]</scope>
    <source>
        <strain evidence="1 2">BSTT44</strain>
    </source>
</reference>
<name>A0A0Q1CFS7_9PSED</name>
<dbReference type="RefSeq" id="WP_055103041.1">
    <property type="nucleotide sequence ID" value="NZ_LLWH01000166.1"/>
</dbReference>
<keyword evidence="2" id="KW-1185">Reference proteome</keyword>
<dbReference type="Proteomes" id="UP000050342">
    <property type="component" value="Unassembled WGS sequence"/>
</dbReference>
<sequence>MKYSLDQEKSFCADIYWKGKDQVLHKVAATMNNETIFKNNDGWLFAGKDNYTKRLSNGMIWDRYLVELSFWFGCYVREDGRHLYRIASFTRHLAQHDDRNHRFNGHQVDISRGGFLGLYDIHVDYIHPGRYLEKLLFQLDNLPPEAKDIGQVFNNVQLISPNGHQIRGVDDEGYPFLNERVPGEMGSFTLKVLEARYLFPYPG</sequence>
<evidence type="ECO:0000313" key="1">
    <source>
        <dbReference type="EMBL" id="KQB53462.1"/>
    </source>
</evidence>
<evidence type="ECO:0000313" key="2">
    <source>
        <dbReference type="Proteomes" id="UP000050342"/>
    </source>
</evidence>
<protein>
    <submittedName>
        <fullName evidence="1">Uncharacterized protein</fullName>
    </submittedName>
</protein>
<dbReference type="EMBL" id="LLWH01000166">
    <property type="protein sequence ID" value="KQB53462.1"/>
    <property type="molecule type" value="Genomic_DNA"/>
</dbReference>
<dbReference type="AlphaFoldDB" id="A0A0Q1CFS7"/>
<gene>
    <name evidence="1" type="ORF">AQS70_10070</name>
</gene>
<organism evidence="1 2">
    <name type="scientific">Pseudomonas endophytica</name>
    <dbReference type="NCBI Taxonomy" id="1563157"/>
    <lineage>
        <taxon>Bacteria</taxon>
        <taxon>Pseudomonadati</taxon>
        <taxon>Pseudomonadota</taxon>
        <taxon>Gammaproteobacteria</taxon>
        <taxon>Pseudomonadales</taxon>
        <taxon>Pseudomonadaceae</taxon>
        <taxon>Pseudomonas</taxon>
    </lineage>
</organism>
<dbReference type="OrthoDB" id="6903873at2"/>